<evidence type="ECO:0000256" key="9">
    <source>
        <dbReference type="PROSITE-ProRule" id="PRU00175"/>
    </source>
</evidence>
<protein>
    <recommendedName>
        <fullName evidence="3">RING-type E3 ubiquitin transferase</fullName>
        <ecNumber evidence="3">2.3.2.27</ecNumber>
    </recommendedName>
</protein>
<dbReference type="Proteomes" id="UP001372834">
    <property type="component" value="Unassembled WGS sequence"/>
</dbReference>
<comment type="caution">
    <text evidence="12">The sequence shown here is derived from an EMBL/GenBank/DDBJ whole genome shotgun (WGS) entry which is preliminary data.</text>
</comment>
<evidence type="ECO:0000259" key="11">
    <source>
        <dbReference type="PROSITE" id="PS50089"/>
    </source>
</evidence>
<feature type="region of interest" description="Disordered" evidence="10">
    <location>
        <begin position="295"/>
        <end position="362"/>
    </location>
</feature>
<dbReference type="GO" id="GO:0000209">
    <property type="term" value="P:protein polyubiquitination"/>
    <property type="evidence" value="ECO:0007669"/>
    <property type="project" value="UniProtKB-ARBA"/>
</dbReference>
<dbReference type="Gene3D" id="3.30.40.10">
    <property type="entry name" value="Zinc/RING finger domain, C3HC4 (zinc finger)"/>
    <property type="match status" value="1"/>
</dbReference>
<dbReference type="AlphaFoldDB" id="A0AAN8XPS1"/>
<dbReference type="GO" id="GO:0006511">
    <property type="term" value="P:ubiquitin-dependent protein catabolic process"/>
    <property type="evidence" value="ECO:0007669"/>
    <property type="project" value="TreeGrafter"/>
</dbReference>
<evidence type="ECO:0000256" key="6">
    <source>
        <dbReference type="ARBA" id="ARBA00022771"/>
    </source>
</evidence>
<evidence type="ECO:0000256" key="5">
    <source>
        <dbReference type="ARBA" id="ARBA00022723"/>
    </source>
</evidence>
<dbReference type="GO" id="GO:0061630">
    <property type="term" value="F:ubiquitin protein ligase activity"/>
    <property type="evidence" value="ECO:0007669"/>
    <property type="project" value="UniProtKB-EC"/>
</dbReference>
<evidence type="ECO:0000313" key="12">
    <source>
        <dbReference type="EMBL" id="KAK6643826.1"/>
    </source>
</evidence>
<reference evidence="12 13" key="1">
    <citation type="submission" date="2023-10" db="EMBL/GenBank/DDBJ databases">
        <title>Genomes of two closely related lineages of the louse Polyplax serrata with different host specificities.</title>
        <authorList>
            <person name="Martinu J."/>
            <person name="Tarabai H."/>
            <person name="Stefka J."/>
            <person name="Hypsa V."/>
        </authorList>
    </citation>
    <scope>NUCLEOTIDE SEQUENCE [LARGE SCALE GENOMIC DNA]</scope>
    <source>
        <strain evidence="12">HR10_N</strain>
    </source>
</reference>
<dbReference type="EMBL" id="JAWJWE010000001">
    <property type="protein sequence ID" value="KAK6643826.1"/>
    <property type="molecule type" value="Genomic_DNA"/>
</dbReference>
<proteinExistence type="predicted"/>
<evidence type="ECO:0000313" key="13">
    <source>
        <dbReference type="Proteomes" id="UP001372834"/>
    </source>
</evidence>
<comment type="pathway">
    <text evidence="2">Protein modification; protein ubiquitination.</text>
</comment>
<keyword evidence="6 9" id="KW-0863">Zinc-finger</keyword>
<dbReference type="FunFam" id="3.30.40.10:FF:000069">
    <property type="entry name" value="E3 ubiquitin-protein ligase RNF115"/>
    <property type="match status" value="1"/>
</dbReference>
<dbReference type="InterPro" id="IPR001841">
    <property type="entry name" value="Znf_RING"/>
</dbReference>
<evidence type="ECO:0000256" key="1">
    <source>
        <dbReference type="ARBA" id="ARBA00000900"/>
    </source>
</evidence>
<keyword evidence="7" id="KW-0833">Ubl conjugation pathway</keyword>
<evidence type="ECO:0000256" key="3">
    <source>
        <dbReference type="ARBA" id="ARBA00012483"/>
    </source>
</evidence>
<keyword evidence="5" id="KW-0479">Metal-binding</keyword>
<dbReference type="SMART" id="SM00184">
    <property type="entry name" value="RING"/>
    <property type="match status" value="1"/>
</dbReference>
<dbReference type="InterPro" id="IPR051834">
    <property type="entry name" value="RING_finger_E3_ligase"/>
</dbReference>
<dbReference type="PROSITE" id="PS50089">
    <property type="entry name" value="ZF_RING_2"/>
    <property type="match status" value="1"/>
</dbReference>
<evidence type="ECO:0000256" key="7">
    <source>
        <dbReference type="ARBA" id="ARBA00022786"/>
    </source>
</evidence>
<keyword evidence="8" id="KW-0862">Zinc</keyword>
<accession>A0AAN8XPS1</accession>
<dbReference type="Pfam" id="PF13639">
    <property type="entry name" value="zf-RING_2"/>
    <property type="match status" value="1"/>
</dbReference>
<feature type="compositionally biased region" description="Low complexity" evidence="10">
    <location>
        <begin position="299"/>
        <end position="317"/>
    </location>
</feature>
<dbReference type="Pfam" id="PF14369">
    <property type="entry name" value="Zn_ribbon_19"/>
    <property type="match status" value="1"/>
</dbReference>
<feature type="compositionally biased region" description="Low complexity" evidence="10">
    <location>
        <begin position="326"/>
        <end position="345"/>
    </location>
</feature>
<dbReference type="GO" id="GO:0005634">
    <property type="term" value="C:nucleus"/>
    <property type="evidence" value="ECO:0007669"/>
    <property type="project" value="TreeGrafter"/>
</dbReference>
<organism evidence="12 13">
    <name type="scientific">Polyplax serrata</name>
    <name type="common">Common mouse louse</name>
    <dbReference type="NCBI Taxonomy" id="468196"/>
    <lineage>
        <taxon>Eukaryota</taxon>
        <taxon>Metazoa</taxon>
        <taxon>Ecdysozoa</taxon>
        <taxon>Arthropoda</taxon>
        <taxon>Hexapoda</taxon>
        <taxon>Insecta</taxon>
        <taxon>Pterygota</taxon>
        <taxon>Neoptera</taxon>
        <taxon>Paraneoptera</taxon>
        <taxon>Psocodea</taxon>
        <taxon>Troctomorpha</taxon>
        <taxon>Phthiraptera</taxon>
        <taxon>Anoplura</taxon>
        <taxon>Polyplacidae</taxon>
        <taxon>Polyplax</taxon>
    </lineage>
</organism>
<evidence type="ECO:0000256" key="8">
    <source>
        <dbReference type="ARBA" id="ARBA00022833"/>
    </source>
</evidence>
<dbReference type="CDD" id="cd16667">
    <property type="entry name" value="RING-H2_RNF126-like"/>
    <property type="match status" value="1"/>
</dbReference>
<evidence type="ECO:0000256" key="10">
    <source>
        <dbReference type="SAM" id="MobiDB-lite"/>
    </source>
</evidence>
<feature type="domain" description="RING-type" evidence="11">
    <location>
        <begin position="218"/>
        <end position="259"/>
    </location>
</feature>
<keyword evidence="4" id="KW-0808">Transferase</keyword>
<evidence type="ECO:0000256" key="4">
    <source>
        <dbReference type="ARBA" id="ARBA00022679"/>
    </source>
</evidence>
<feature type="region of interest" description="Disordered" evidence="10">
    <location>
        <begin position="83"/>
        <end position="103"/>
    </location>
</feature>
<dbReference type="SUPFAM" id="SSF57850">
    <property type="entry name" value="RING/U-box"/>
    <property type="match status" value="1"/>
</dbReference>
<dbReference type="InterPro" id="IPR039525">
    <property type="entry name" value="RNF126-like_zinc-ribbon"/>
</dbReference>
<dbReference type="PANTHER" id="PTHR45931">
    <property type="entry name" value="SI:CH211-59O9.10"/>
    <property type="match status" value="1"/>
</dbReference>
<name>A0AAN8XPS1_POLSC</name>
<evidence type="ECO:0000256" key="2">
    <source>
        <dbReference type="ARBA" id="ARBA00004906"/>
    </source>
</evidence>
<dbReference type="PANTHER" id="PTHR45931:SF3">
    <property type="entry name" value="RING ZINC FINGER-CONTAINING PROTEIN"/>
    <property type="match status" value="1"/>
</dbReference>
<comment type="catalytic activity">
    <reaction evidence="1">
        <text>S-ubiquitinyl-[E2 ubiquitin-conjugating enzyme]-L-cysteine + [acceptor protein]-L-lysine = [E2 ubiquitin-conjugating enzyme]-L-cysteine + N(6)-ubiquitinyl-[acceptor protein]-L-lysine.</text>
        <dbReference type="EC" id="2.3.2.27"/>
    </reaction>
</comment>
<dbReference type="EC" id="2.3.2.27" evidence="3"/>
<dbReference type="InterPro" id="IPR013083">
    <property type="entry name" value="Znf_RING/FYVE/PHD"/>
</dbReference>
<dbReference type="GO" id="GO:0008270">
    <property type="term" value="F:zinc ion binding"/>
    <property type="evidence" value="ECO:0007669"/>
    <property type="project" value="UniProtKB-KW"/>
</dbReference>
<gene>
    <name evidence="12" type="ORF">RUM43_000089</name>
</gene>
<sequence length="362" mass="39632">MAEAAVDDNTTNRFFCHKCSIEITRVLEDYTCPTCRGGFIEELDSANLSSDDPRDEHSDEELEEFFSFIQNEFGQFLFERAGSRGNQDSRTSDGESVEGDAHGRRYRNGTSYFNLNLRPRDGNGRYSNTIEHTIQDFIVNLTGVGWGPMGPGGRGNEPVFFLGNPGDYAWGREGLDTIVSQLLNQMDGSGPPPLDKEKIMEIPVAVIDQEQVDSNLQCSVCWDDFKVGETVRELECEHFYHESCIVPWLELHGTCPICRKSLVGDEEEKTPVSSTNNSSRSNLAAMINAVRNRASNIRSTTGTGSSSSSTSSSTSTGTAGGPIPVTAAPSHHTSTSNSTNPSSGRQPPPPSSGDFHMDFEYD</sequence>